<dbReference type="GeneID" id="87883002"/>
<dbReference type="AlphaFoldDB" id="A0AAJ0H215"/>
<feature type="compositionally biased region" description="Polar residues" evidence="1">
    <location>
        <begin position="78"/>
        <end position="88"/>
    </location>
</feature>
<dbReference type="RefSeq" id="XP_062726173.1">
    <property type="nucleotide sequence ID" value="XM_062864173.1"/>
</dbReference>
<dbReference type="EMBL" id="JAUDZG010000001">
    <property type="protein sequence ID" value="KAK3310393.1"/>
    <property type="molecule type" value="Genomic_DNA"/>
</dbReference>
<sequence length="88" mass="10000">MCALLMLVIAVVTYFRITLPRYYPVSSGVVASTFAITHLASRKRIPKATRLREASRLHRINPHHLAEIQSRSQRDTAIRNQIQSASRS</sequence>
<evidence type="ECO:0000313" key="2">
    <source>
        <dbReference type="EMBL" id="KAK3310393.1"/>
    </source>
</evidence>
<dbReference type="Proteomes" id="UP001273166">
    <property type="component" value="Unassembled WGS sequence"/>
</dbReference>
<evidence type="ECO:0000256" key="1">
    <source>
        <dbReference type="SAM" id="MobiDB-lite"/>
    </source>
</evidence>
<keyword evidence="3" id="KW-1185">Reference proteome</keyword>
<reference evidence="2" key="1">
    <citation type="journal article" date="2023" name="Mol. Phylogenet. Evol.">
        <title>Genome-scale phylogeny and comparative genomics of the fungal order Sordariales.</title>
        <authorList>
            <person name="Hensen N."/>
            <person name="Bonometti L."/>
            <person name="Westerberg I."/>
            <person name="Brannstrom I.O."/>
            <person name="Guillou S."/>
            <person name="Cros-Aarteil S."/>
            <person name="Calhoun S."/>
            <person name="Haridas S."/>
            <person name="Kuo A."/>
            <person name="Mondo S."/>
            <person name="Pangilinan J."/>
            <person name="Riley R."/>
            <person name="LaButti K."/>
            <person name="Andreopoulos B."/>
            <person name="Lipzen A."/>
            <person name="Chen C."/>
            <person name="Yan M."/>
            <person name="Daum C."/>
            <person name="Ng V."/>
            <person name="Clum A."/>
            <person name="Steindorff A."/>
            <person name="Ohm R.A."/>
            <person name="Martin F."/>
            <person name="Silar P."/>
            <person name="Natvig D.O."/>
            <person name="Lalanne C."/>
            <person name="Gautier V."/>
            <person name="Ament-Velasquez S.L."/>
            <person name="Kruys A."/>
            <person name="Hutchinson M.I."/>
            <person name="Powell A.J."/>
            <person name="Barry K."/>
            <person name="Miller A.N."/>
            <person name="Grigoriev I.V."/>
            <person name="Debuchy R."/>
            <person name="Gladieux P."/>
            <person name="Hiltunen Thoren M."/>
            <person name="Johannesson H."/>
        </authorList>
    </citation>
    <scope>NUCLEOTIDE SEQUENCE</scope>
    <source>
        <strain evidence="2">CBS 333.67</strain>
    </source>
</reference>
<protein>
    <submittedName>
        <fullName evidence="2">Uncharacterized protein</fullName>
    </submittedName>
</protein>
<name>A0AAJ0H215_9PEZI</name>
<comment type="caution">
    <text evidence="2">The sequence shown here is derived from an EMBL/GenBank/DDBJ whole genome shotgun (WGS) entry which is preliminary data.</text>
</comment>
<feature type="region of interest" description="Disordered" evidence="1">
    <location>
        <begin position="65"/>
        <end position="88"/>
    </location>
</feature>
<reference evidence="2" key="2">
    <citation type="submission" date="2023-06" db="EMBL/GenBank/DDBJ databases">
        <authorList>
            <consortium name="Lawrence Berkeley National Laboratory"/>
            <person name="Mondo S.J."/>
            <person name="Hensen N."/>
            <person name="Bonometti L."/>
            <person name="Westerberg I."/>
            <person name="Brannstrom I.O."/>
            <person name="Guillou S."/>
            <person name="Cros-Aarteil S."/>
            <person name="Calhoun S."/>
            <person name="Haridas S."/>
            <person name="Kuo A."/>
            <person name="Pangilinan J."/>
            <person name="Riley R."/>
            <person name="Labutti K."/>
            <person name="Andreopoulos B."/>
            <person name="Lipzen A."/>
            <person name="Chen C."/>
            <person name="Yanf M."/>
            <person name="Daum C."/>
            <person name="Ng V."/>
            <person name="Clum A."/>
            <person name="Steindorff A."/>
            <person name="Ohm R."/>
            <person name="Martin F."/>
            <person name="Silar P."/>
            <person name="Natvig D."/>
            <person name="Lalanne C."/>
            <person name="Gautier V."/>
            <person name="Ament-Velasquez S.L."/>
            <person name="Kruys A."/>
            <person name="Hutchinson M.I."/>
            <person name="Powell A.J."/>
            <person name="Barry K."/>
            <person name="Miller A.N."/>
            <person name="Grigoriev I.V."/>
            <person name="Debuchy R."/>
            <person name="Gladieux P."/>
            <person name="Thoren M.H."/>
            <person name="Johannesson H."/>
        </authorList>
    </citation>
    <scope>NUCLEOTIDE SEQUENCE</scope>
    <source>
        <strain evidence="2">CBS 333.67</strain>
    </source>
</reference>
<accession>A0AAJ0H215</accession>
<proteinExistence type="predicted"/>
<evidence type="ECO:0000313" key="3">
    <source>
        <dbReference type="Proteomes" id="UP001273166"/>
    </source>
</evidence>
<organism evidence="2 3">
    <name type="scientific">Chaetomium strumarium</name>
    <dbReference type="NCBI Taxonomy" id="1170767"/>
    <lineage>
        <taxon>Eukaryota</taxon>
        <taxon>Fungi</taxon>
        <taxon>Dikarya</taxon>
        <taxon>Ascomycota</taxon>
        <taxon>Pezizomycotina</taxon>
        <taxon>Sordariomycetes</taxon>
        <taxon>Sordariomycetidae</taxon>
        <taxon>Sordariales</taxon>
        <taxon>Chaetomiaceae</taxon>
        <taxon>Chaetomium</taxon>
    </lineage>
</organism>
<gene>
    <name evidence="2" type="ORF">B0T15DRAFT_36608</name>
</gene>